<sequence length="371" mass="41947">MKGSIVPLLMLISIALLWSCDSEYSAINKNVTFPKEVVQPDGVRFDYLMYENDYNSVPTDGDATEYGNKERKSESSGLYFKLSNKRAYGPGVNAVVKSEKIGEWYYISFVCMKPSKGMNKPVDKGILVVSFERGDTTLEYKTFPISKLLEQQNKQCVDKWETISVWYKVPAGLQSGDQLKIYPWNPTGGDLYLDDFTVETWTTEPLAPEGVAFSHQLTEQNYETSDLAGQTTKETAARGLFSCVLSSQEGKAQYGKGYIGTLAEAKIQSGDYVKVSFAGLKKHHVRQVAKAANMVISLERNGTSLFWEGLEVDPRLKQGDRQSYGKWVHLEMWQKIPAEAKGSDLLKIYPWNNNLNPIYIDDLQIEVWRKE</sequence>
<dbReference type="AlphaFoldDB" id="A0A6S6TEZ9"/>
<evidence type="ECO:0000313" key="2">
    <source>
        <dbReference type="EMBL" id="CAA6817865.1"/>
    </source>
</evidence>
<name>A0A6S6TEZ9_9BACT</name>
<protein>
    <recommendedName>
        <fullName evidence="3">CBM-cenC domain-containing protein</fullName>
    </recommendedName>
</protein>
<feature type="signal peptide" evidence="1">
    <location>
        <begin position="1"/>
        <end position="18"/>
    </location>
</feature>
<organism evidence="2">
    <name type="scientific">uncultured Aureispira sp</name>
    <dbReference type="NCBI Taxonomy" id="1331704"/>
    <lineage>
        <taxon>Bacteria</taxon>
        <taxon>Pseudomonadati</taxon>
        <taxon>Bacteroidota</taxon>
        <taxon>Saprospiria</taxon>
        <taxon>Saprospirales</taxon>
        <taxon>Saprospiraceae</taxon>
        <taxon>Aureispira</taxon>
        <taxon>environmental samples</taxon>
    </lineage>
</organism>
<feature type="chain" id="PRO_5027814662" description="CBM-cenC domain-containing protein" evidence="1">
    <location>
        <begin position="19"/>
        <end position="371"/>
    </location>
</feature>
<evidence type="ECO:0000256" key="1">
    <source>
        <dbReference type="SAM" id="SignalP"/>
    </source>
</evidence>
<dbReference type="Gene3D" id="2.60.120.260">
    <property type="entry name" value="Galactose-binding domain-like"/>
    <property type="match status" value="1"/>
</dbReference>
<dbReference type="EMBL" id="CACVAQ010000257">
    <property type="protein sequence ID" value="CAA6817865.1"/>
    <property type="molecule type" value="Genomic_DNA"/>
</dbReference>
<evidence type="ECO:0008006" key="3">
    <source>
        <dbReference type="Google" id="ProtNLM"/>
    </source>
</evidence>
<accession>A0A6S6TEZ9</accession>
<reference evidence="2" key="1">
    <citation type="submission" date="2020-01" db="EMBL/GenBank/DDBJ databases">
        <authorList>
            <person name="Meier V. D."/>
            <person name="Meier V D."/>
        </authorList>
    </citation>
    <scope>NUCLEOTIDE SEQUENCE</scope>
    <source>
        <strain evidence="2">HLG_WM_MAG_10</strain>
    </source>
</reference>
<keyword evidence="1" id="KW-0732">Signal</keyword>
<proteinExistence type="predicted"/>
<gene>
    <name evidence="2" type="ORF">HELGO_WM17325</name>
</gene>